<keyword evidence="2" id="KW-1133">Transmembrane helix</keyword>
<keyword evidence="2" id="KW-0472">Membrane</keyword>
<sequence length="244" mass="28262">MNWLKKITLTGLHQRFGAFKLWIFTLISLLIISQIAYRIGNFYQGHQEKIIATQNERLDRLYRLNDEQQSKINILNVELEIERLANQQALANISELETQQFELKKQLAFYEKIMAPEKQAQGFVIDEVSVSSSVSKNHYRLKVVLVQQLKSKRFASGHIEVDFVGSLNNRPATIKLANVSELDTDKRSFNFRYFQVIEGDFNLPEDFVPEKIQVAAILPAKGTQKYRRLEETYPWPEPESAVGN</sequence>
<dbReference type="InterPro" id="IPR046703">
    <property type="entry name" value="DUF6776"/>
</dbReference>
<keyword evidence="4" id="KW-1185">Reference proteome</keyword>
<accession>A0A4U1B674</accession>
<keyword evidence="2" id="KW-0812">Transmembrane</keyword>
<comment type="caution">
    <text evidence="3">The sequence shown here is derived from an EMBL/GenBank/DDBJ whole genome shotgun (WGS) entry which is preliminary data.</text>
</comment>
<keyword evidence="1" id="KW-0175">Coiled coil</keyword>
<evidence type="ECO:0000313" key="4">
    <source>
        <dbReference type="Proteomes" id="UP000307999"/>
    </source>
</evidence>
<dbReference type="RefSeq" id="WP_136735829.1">
    <property type="nucleotide sequence ID" value="NZ_SWDB01000021.1"/>
</dbReference>
<name>A0A4U1B674_9GAMM</name>
<evidence type="ECO:0000313" key="3">
    <source>
        <dbReference type="EMBL" id="TKB45342.1"/>
    </source>
</evidence>
<dbReference type="OrthoDB" id="7056878at2"/>
<organism evidence="3 4">
    <name type="scientific">Thalassotalea mangrovi</name>
    <dbReference type="NCBI Taxonomy" id="2572245"/>
    <lineage>
        <taxon>Bacteria</taxon>
        <taxon>Pseudomonadati</taxon>
        <taxon>Pseudomonadota</taxon>
        <taxon>Gammaproteobacteria</taxon>
        <taxon>Alteromonadales</taxon>
        <taxon>Colwelliaceae</taxon>
        <taxon>Thalassotalea</taxon>
    </lineage>
</organism>
<reference evidence="3 4" key="1">
    <citation type="submission" date="2019-04" db="EMBL/GenBank/DDBJ databases">
        <title>Thalassotalea guangxiensis sp. nov., isolated from sediment of the coastal wetland.</title>
        <authorList>
            <person name="Zheng S."/>
            <person name="Zhang D."/>
        </authorList>
    </citation>
    <scope>NUCLEOTIDE SEQUENCE [LARGE SCALE GENOMIC DNA]</scope>
    <source>
        <strain evidence="3 4">ZS-4</strain>
    </source>
</reference>
<dbReference type="Proteomes" id="UP000307999">
    <property type="component" value="Unassembled WGS sequence"/>
</dbReference>
<dbReference type="Pfam" id="PF20567">
    <property type="entry name" value="DUF6776"/>
    <property type="match status" value="1"/>
</dbReference>
<feature type="transmembrane region" description="Helical" evidence="2">
    <location>
        <begin position="21"/>
        <end position="40"/>
    </location>
</feature>
<proteinExistence type="predicted"/>
<dbReference type="AlphaFoldDB" id="A0A4U1B674"/>
<gene>
    <name evidence="3" type="ORF">E8M12_09085</name>
</gene>
<protein>
    <submittedName>
        <fullName evidence="3">Uncharacterized protein</fullName>
    </submittedName>
</protein>
<evidence type="ECO:0000256" key="2">
    <source>
        <dbReference type="SAM" id="Phobius"/>
    </source>
</evidence>
<evidence type="ECO:0000256" key="1">
    <source>
        <dbReference type="SAM" id="Coils"/>
    </source>
</evidence>
<feature type="coiled-coil region" evidence="1">
    <location>
        <begin position="51"/>
        <end position="106"/>
    </location>
</feature>
<dbReference type="EMBL" id="SWDB01000021">
    <property type="protein sequence ID" value="TKB45342.1"/>
    <property type="molecule type" value="Genomic_DNA"/>
</dbReference>